<dbReference type="PANTHER" id="PTHR42855">
    <property type="entry name" value="ABC TRANSPORTER ATP-BINDING SUBUNIT"/>
    <property type="match status" value="1"/>
</dbReference>
<reference evidence="7" key="1">
    <citation type="journal article" date="2019" name="Int. J. Syst. Evol. Microbiol.">
        <title>The Global Catalogue of Microorganisms (GCM) 10K type strain sequencing project: providing services to taxonomists for standard genome sequencing and annotation.</title>
        <authorList>
            <consortium name="The Broad Institute Genomics Platform"/>
            <consortium name="The Broad Institute Genome Sequencing Center for Infectious Disease"/>
            <person name="Wu L."/>
            <person name="Ma J."/>
        </authorList>
    </citation>
    <scope>NUCLEOTIDE SEQUENCE [LARGE SCALE GENOMIC DNA]</scope>
    <source>
        <strain evidence="7">KCTC 3950</strain>
    </source>
</reference>
<dbReference type="InterPro" id="IPR017871">
    <property type="entry name" value="ABC_transporter-like_CS"/>
</dbReference>
<evidence type="ECO:0000256" key="1">
    <source>
        <dbReference type="ARBA" id="ARBA00022741"/>
    </source>
</evidence>
<evidence type="ECO:0000259" key="5">
    <source>
        <dbReference type="PROSITE" id="PS50893"/>
    </source>
</evidence>
<dbReference type="CDD" id="cd03221">
    <property type="entry name" value="ABCF_EF-3"/>
    <property type="match status" value="2"/>
</dbReference>
<feature type="domain" description="ABC transporter" evidence="5">
    <location>
        <begin position="319"/>
        <end position="539"/>
    </location>
</feature>
<dbReference type="Pfam" id="PF12848">
    <property type="entry name" value="ABC_tran_Xtn"/>
    <property type="match status" value="1"/>
</dbReference>
<accession>A0ABW5PFA9</accession>
<feature type="compositionally biased region" description="Low complexity" evidence="4">
    <location>
        <begin position="540"/>
        <end position="550"/>
    </location>
</feature>
<dbReference type="Gene3D" id="3.40.50.300">
    <property type="entry name" value="P-loop containing nucleotide triphosphate hydrolases"/>
    <property type="match status" value="2"/>
</dbReference>
<dbReference type="InterPro" id="IPR032781">
    <property type="entry name" value="ABC_tran_Xtn"/>
</dbReference>
<protein>
    <submittedName>
        <fullName evidence="6">ABC-F family ATP-binding cassette domain-containing protein</fullName>
    </submittedName>
</protein>
<gene>
    <name evidence="6" type="ORF">ACFSUF_12655</name>
</gene>
<feature type="region of interest" description="Disordered" evidence="4">
    <location>
        <begin position="540"/>
        <end position="571"/>
    </location>
</feature>
<name>A0ABW5PFA9_9BACL</name>
<evidence type="ECO:0000256" key="2">
    <source>
        <dbReference type="ARBA" id="ARBA00022840"/>
    </source>
</evidence>
<dbReference type="Pfam" id="PF16326">
    <property type="entry name" value="ABC_tran_CTD"/>
    <property type="match status" value="1"/>
</dbReference>
<proteinExistence type="predicted"/>
<dbReference type="RefSeq" id="WP_377603272.1">
    <property type="nucleotide sequence ID" value="NZ_JBHUME010000008.1"/>
</dbReference>
<dbReference type="Gene3D" id="1.10.287.380">
    <property type="entry name" value="Valyl-tRNA synthetase, C-terminal domain"/>
    <property type="match status" value="1"/>
</dbReference>
<dbReference type="Proteomes" id="UP001597541">
    <property type="component" value="Unassembled WGS sequence"/>
</dbReference>
<feature type="coiled-coil region" evidence="3">
    <location>
        <begin position="592"/>
        <end position="636"/>
    </location>
</feature>
<dbReference type="EMBL" id="JBHUME010000008">
    <property type="protein sequence ID" value="MFD2613273.1"/>
    <property type="molecule type" value="Genomic_DNA"/>
</dbReference>
<evidence type="ECO:0000313" key="6">
    <source>
        <dbReference type="EMBL" id="MFD2613273.1"/>
    </source>
</evidence>
<dbReference type="InterPro" id="IPR003439">
    <property type="entry name" value="ABC_transporter-like_ATP-bd"/>
</dbReference>
<keyword evidence="7" id="KW-1185">Reference proteome</keyword>
<dbReference type="GO" id="GO:0005524">
    <property type="term" value="F:ATP binding"/>
    <property type="evidence" value="ECO:0007669"/>
    <property type="project" value="UniProtKB-KW"/>
</dbReference>
<organism evidence="6 7">
    <name type="scientific">Paenibacillus gansuensis</name>
    <dbReference type="NCBI Taxonomy" id="306542"/>
    <lineage>
        <taxon>Bacteria</taxon>
        <taxon>Bacillati</taxon>
        <taxon>Bacillota</taxon>
        <taxon>Bacilli</taxon>
        <taxon>Bacillales</taxon>
        <taxon>Paenibacillaceae</taxon>
        <taxon>Paenibacillus</taxon>
    </lineage>
</organism>
<dbReference type="PROSITE" id="PS50893">
    <property type="entry name" value="ABC_TRANSPORTER_2"/>
    <property type="match status" value="2"/>
</dbReference>
<comment type="caution">
    <text evidence="6">The sequence shown here is derived from an EMBL/GenBank/DDBJ whole genome shotgun (WGS) entry which is preliminary data.</text>
</comment>
<keyword evidence="1" id="KW-0547">Nucleotide-binding</keyword>
<dbReference type="PROSITE" id="PS00211">
    <property type="entry name" value="ABC_TRANSPORTER_1"/>
    <property type="match status" value="2"/>
</dbReference>
<evidence type="ECO:0000256" key="4">
    <source>
        <dbReference type="SAM" id="MobiDB-lite"/>
    </source>
</evidence>
<keyword evidence="3" id="KW-0175">Coiled coil</keyword>
<dbReference type="InterPro" id="IPR051309">
    <property type="entry name" value="ABCF_ATPase"/>
</dbReference>
<keyword evidence="2 6" id="KW-0067">ATP-binding</keyword>
<evidence type="ECO:0000313" key="7">
    <source>
        <dbReference type="Proteomes" id="UP001597541"/>
    </source>
</evidence>
<dbReference type="PANTHER" id="PTHR42855:SF1">
    <property type="entry name" value="ABC TRANSPORTER DOMAIN-CONTAINING PROTEIN"/>
    <property type="match status" value="1"/>
</dbReference>
<dbReference type="SUPFAM" id="SSF52540">
    <property type="entry name" value="P-loop containing nucleoside triphosphate hydrolases"/>
    <property type="match status" value="2"/>
</dbReference>
<dbReference type="Pfam" id="PF00005">
    <property type="entry name" value="ABC_tran"/>
    <property type="match status" value="2"/>
</dbReference>
<sequence length="653" mass="73426">MNILSIEQLSKSYGEKVLFDQITLGIDENDKIGLIGVNGTGKSSFLKAVSGIEPADSGKISAGSGVRIRYLPQNPEFDPEATVLQQIYSGESPVMRTLRDYQETLEKLQLSPEDEGLQSKLIRLSQDMDSQDAWQLESEAKMILTRLGIDFFDRKVGTLSGGQRKRIALASALIQPCELLILDEPTNHIDNDTVDWLEQYLNKRKGALLMITHDRYFLDRVVNRILELDKGQLYSYAANYSRFLELKAEREEREQASEKKRQNLLRSELEWIRRGAKARTTKQKARIERFEKLSDANPDFRNDEVDISVGSSRLGKKIMEIGHISKSYEGRKLVDDFSYTAVRNDRIGIIGPNGSGKSTLLNMIAGRIVPDSGQVELGATVKLGYFSQESAEMDESLRVIEYIKEGAEVIYTAEGEAITASQMLERFLFPPTAQWTPISKLSGGEKRRLFLLRVLMGAPNVLLLDEPTNDLDIQTLTVLEQYLDEFPGMCVTVSHDRYFLDRTVDKIFAFEGGGRIVPHVGDYSDYQEYRKQLGLSDSVSASSSPAAAGSQCNGKATAEGAAGTSDTRPEREKALKFSYKEQREFETIDDDIAAAESRLAMLAEQMNEAGSDSVRLQELIAEQKAAEERLDHLMERWTYLNELAEQIEESKRK</sequence>
<dbReference type="SMART" id="SM00382">
    <property type="entry name" value="AAA"/>
    <property type="match status" value="2"/>
</dbReference>
<dbReference type="InterPro" id="IPR027417">
    <property type="entry name" value="P-loop_NTPase"/>
</dbReference>
<evidence type="ECO:0000256" key="3">
    <source>
        <dbReference type="SAM" id="Coils"/>
    </source>
</evidence>
<dbReference type="InterPro" id="IPR003593">
    <property type="entry name" value="AAA+_ATPase"/>
</dbReference>
<dbReference type="InterPro" id="IPR032524">
    <property type="entry name" value="ABC_tran_C"/>
</dbReference>
<dbReference type="InterPro" id="IPR037118">
    <property type="entry name" value="Val-tRNA_synth_C_sf"/>
</dbReference>
<feature type="domain" description="ABC transporter" evidence="5">
    <location>
        <begin position="4"/>
        <end position="255"/>
    </location>
</feature>